<feature type="binding site" evidence="6">
    <location>
        <begin position="177"/>
        <end position="182"/>
    </location>
    <ligand>
        <name>NAD(+)</name>
        <dbReference type="ChEBI" id="CHEBI:57540"/>
    </ligand>
</feature>
<accession>A0A317QBW4</accession>
<keyword evidence="10" id="KW-1185">Reference proteome</keyword>
<dbReference type="SMART" id="SM00839">
    <property type="entry name" value="ELFV_dehydrog"/>
    <property type="match status" value="1"/>
</dbReference>
<dbReference type="Pfam" id="PF02812">
    <property type="entry name" value="ELFV_dehydrog_N"/>
    <property type="match status" value="1"/>
</dbReference>
<dbReference type="GO" id="GO:0006520">
    <property type="term" value="P:amino acid metabolic process"/>
    <property type="evidence" value="ECO:0007669"/>
    <property type="project" value="InterPro"/>
</dbReference>
<protein>
    <submittedName>
        <fullName evidence="9">Leucine dehydrogenase</fullName>
    </submittedName>
</protein>
<dbReference type="GO" id="GO:0000166">
    <property type="term" value="F:nucleotide binding"/>
    <property type="evidence" value="ECO:0007669"/>
    <property type="project" value="UniProtKB-KW"/>
</dbReference>
<evidence type="ECO:0000313" key="10">
    <source>
        <dbReference type="Proteomes" id="UP000246964"/>
    </source>
</evidence>
<dbReference type="InterPro" id="IPR006097">
    <property type="entry name" value="Glu/Leu/Phe/Val/Trp_DH_dimer"/>
</dbReference>
<keyword evidence="6" id="KW-0547">Nucleotide-binding</keyword>
<evidence type="ECO:0000256" key="3">
    <source>
        <dbReference type="ARBA" id="ARBA00023002"/>
    </source>
</evidence>
<dbReference type="InterPro" id="IPR036291">
    <property type="entry name" value="NAD(P)-bd_dom_sf"/>
</dbReference>
<comment type="caution">
    <text evidence="9">The sequence shown here is derived from an EMBL/GenBank/DDBJ whole genome shotgun (WGS) entry which is preliminary data.</text>
</comment>
<dbReference type="PRINTS" id="PR00082">
    <property type="entry name" value="GLFDHDRGNASE"/>
</dbReference>
<dbReference type="CDD" id="cd01075">
    <property type="entry name" value="NAD_bind_Leu_Phe_Val_DH"/>
    <property type="match status" value="1"/>
</dbReference>
<dbReference type="Proteomes" id="UP000246964">
    <property type="component" value="Unassembled WGS sequence"/>
</dbReference>
<comment type="similarity">
    <text evidence="2 7">Belongs to the Glu/Leu/Phe/Val dehydrogenases family.</text>
</comment>
<dbReference type="InterPro" id="IPR006095">
    <property type="entry name" value="Glu/Leu/Phe/Val/Trp_DH"/>
</dbReference>
<keyword evidence="3 7" id="KW-0560">Oxidoreductase</keyword>
<name>A0A317QBW4_9GAMM</name>
<dbReference type="Gene3D" id="3.40.50.720">
    <property type="entry name" value="NAD(P)-binding Rossmann-like Domain"/>
    <property type="match status" value="1"/>
</dbReference>
<sequence length="350" mass="37348">MSLFEHKEFDQHEQVVFCHDKETGLKAIIAIHDTTLGPSLGGTRLWNYASSAEALTDVLRLSRGMTYKSAMAGLPLGGGKAVIIGDAKTIKTPELMRAYGRFVNSLSGRYITAEDVNIRTSDIAYVAEETNFVAGTAEKAGDPSPHTALGTYLGLKAAAKHKFGSDNLQGLKIAVQGLGAVGYDFAEYCHKEGAQLFVTDINEEACARAAQELNATVVGLDEIYGLDVDVYSPCALGATVNDDTLKQIKAKVIAGSANNQLATPAHDQVVMDMGILYAPDYVINAGGVIHVCSEAANMSRAETDQRVRDIYDTLDKIFARSAAEKRPTGQIADQMAQEIIANAKAAKTAG</sequence>
<dbReference type="PANTHER" id="PTHR42722">
    <property type="entry name" value="LEUCINE DEHYDROGENASE"/>
    <property type="match status" value="1"/>
</dbReference>
<feature type="active site" description="Proton donor/acceptor" evidence="5">
    <location>
        <position position="80"/>
    </location>
</feature>
<evidence type="ECO:0000256" key="7">
    <source>
        <dbReference type="RuleBase" id="RU004417"/>
    </source>
</evidence>
<reference evidence="9 10" key="1">
    <citation type="submission" date="2018-05" db="EMBL/GenBank/DDBJ databases">
        <title>Freshwater and sediment microbial communities from various areas in North America, analyzing microbe dynamics in response to fracking.</title>
        <authorList>
            <person name="Lamendella R."/>
        </authorList>
    </citation>
    <scope>NUCLEOTIDE SEQUENCE [LARGE SCALE GENOMIC DNA]</scope>
    <source>
        <strain evidence="9 10">125B1</strain>
    </source>
</reference>
<organism evidence="9 10">
    <name type="scientific">Pseudidiomarina maritima</name>
    <dbReference type="NCBI Taxonomy" id="519453"/>
    <lineage>
        <taxon>Bacteria</taxon>
        <taxon>Pseudomonadati</taxon>
        <taxon>Pseudomonadota</taxon>
        <taxon>Gammaproteobacteria</taxon>
        <taxon>Alteromonadales</taxon>
        <taxon>Idiomarinaceae</taxon>
        <taxon>Pseudidiomarina</taxon>
    </lineage>
</organism>
<dbReference type="InterPro" id="IPR016211">
    <property type="entry name" value="Glu/Phe/Leu/Val/Trp_DH_bac/arc"/>
</dbReference>
<dbReference type="RefSeq" id="WP_110075118.1">
    <property type="nucleotide sequence ID" value="NZ_QGTT01000002.1"/>
</dbReference>
<dbReference type="OrthoDB" id="9803297at2"/>
<dbReference type="SUPFAM" id="SSF51735">
    <property type="entry name" value="NAD(P)-binding Rossmann-fold domains"/>
    <property type="match status" value="1"/>
</dbReference>
<evidence type="ECO:0000313" key="9">
    <source>
        <dbReference type="EMBL" id="PWW15175.1"/>
    </source>
</evidence>
<comment type="function">
    <text evidence="1">Catalyzes the reversible oxidative deamination of glutamate to alpha-ketoglutarate and ammonia.</text>
</comment>
<evidence type="ECO:0000256" key="6">
    <source>
        <dbReference type="PIRSR" id="PIRSR000188-2"/>
    </source>
</evidence>
<dbReference type="STRING" id="519453.SAMN04488070_0566"/>
<evidence type="ECO:0000256" key="1">
    <source>
        <dbReference type="ARBA" id="ARBA00003868"/>
    </source>
</evidence>
<dbReference type="InterPro" id="IPR046346">
    <property type="entry name" value="Aminoacid_DH-like_N_sf"/>
</dbReference>
<dbReference type="SUPFAM" id="SSF53223">
    <property type="entry name" value="Aminoacid dehydrogenase-like, N-terminal domain"/>
    <property type="match status" value="1"/>
</dbReference>
<gene>
    <name evidence="9" type="ORF">DET45_102179</name>
</gene>
<dbReference type="Pfam" id="PF00208">
    <property type="entry name" value="ELFV_dehydrog"/>
    <property type="match status" value="1"/>
</dbReference>
<dbReference type="Gene3D" id="3.40.50.10860">
    <property type="entry name" value="Leucine Dehydrogenase, chain A, domain 1"/>
    <property type="match status" value="1"/>
</dbReference>
<evidence type="ECO:0000256" key="2">
    <source>
        <dbReference type="ARBA" id="ARBA00006382"/>
    </source>
</evidence>
<proteinExistence type="inferred from homology"/>
<dbReference type="EMBL" id="QGTT01000002">
    <property type="protein sequence ID" value="PWW15175.1"/>
    <property type="molecule type" value="Genomic_DNA"/>
</dbReference>
<dbReference type="InterPro" id="IPR006096">
    <property type="entry name" value="Glu/Leu/Phe/Val/Trp_DH_C"/>
</dbReference>
<evidence type="ECO:0000259" key="8">
    <source>
        <dbReference type="SMART" id="SM00839"/>
    </source>
</evidence>
<dbReference type="AlphaFoldDB" id="A0A317QBW4"/>
<dbReference type="PANTHER" id="PTHR42722:SF1">
    <property type="entry name" value="VALINE DEHYDROGENASE"/>
    <property type="match status" value="1"/>
</dbReference>
<evidence type="ECO:0000256" key="5">
    <source>
        <dbReference type="PIRSR" id="PIRSR000188-1"/>
    </source>
</evidence>
<evidence type="ECO:0000256" key="4">
    <source>
        <dbReference type="ARBA" id="ARBA00023027"/>
    </source>
</evidence>
<dbReference type="PIRSF" id="PIRSF000188">
    <property type="entry name" value="Phe_leu_dh"/>
    <property type="match status" value="1"/>
</dbReference>
<keyword evidence="4 6" id="KW-0520">NAD</keyword>
<feature type="domain" description="Glutamate/phenylalanine/leucine/valine/L-tryptophan dehydrogenase C-terminal" evidence="8">
    <location>
        <begin position="141"/>
        <end position="350"/>
    </location>
</feature>
<dbReference type="FunFam" id="3.40.50.10860:FF:000010">
    <property type="entry name" value="Leucine dehydrogenase"/>
    <property type="match status" value="1"/>
</dbReference>
<dbReference type="GO" id="GO:0016639">
    <property type="term" value="F:oxidoreductase activity, acting on the CH-NH2 group of donors, NAD or NADP as acceptor"/>
    <property type="evidence" value="ECO:0007669"/>
    <property type="project" value="InterPro"/>
</dbReference>